<evidence type="ECO:0000313" key="3">
    <source>
        <dbReference type="EMBL" id="THU96136.1"/>
    </source>
</evidence>
<reference evidence="3 4" key="1">
    <citation type="journal article" date="2019" name="Nat. Ecol. Evol.">
        <title>Megaphylogeny resolves global patterns of mushroom evolution.</title>
        <authorList>
            <person name="Varga T."/>
            <person name="Krizsan K."/>
            <person name="Foldi C."/>
            <person name="Dima B."/>
            <person name="Sanchez-Garcia M."/>
            <person name="Sanchez-Ramirez S."/>
            <person name="Szollosi G.J."/>
            <person name="Szarkandi J.G."/>
            <person name="Papp V."/>
            <person name="Albert L."/>
            <person name="Andreopoulos W."/>
            <person name="Angelini C."/>
            <person name="Antonin V."/>
            <person name="Barry K.W."/>
            <person name="Bougher N.L."/>
            <person name="Buchanan P."/>
            <person name="Buyck B."/>
            <person name="Bense V."/>
            <person name="Catcheside P."/>
            <person name="Chovatia M."/>
            <person name="Cooper J."/>
            <person name="Damon W."/>
            <person name="Desjardin D."/>
            <person name="Finy P."/>
            <person name="Geml J."/>
            <person name="Haridas S."/>
            <person name="Hughes K."/>
            <person name="Justo A."/>
            <person name="Karasinski D."/>
            <person name="Kautmanova I."/>
            <person name="Kiss B."/>
            <person name="Kocsube S."/>
            <person name="Kotiranta H."/>
            <person name="LaButti K.M."/>
            <person name="Lechner B.E."/>
            <person name="Liimatainen K."/>
            <person name="Lipzen A."/>
            <person name="Lukacs Z."/>
            <person name="Mihaltcheva S."/>
            <person name="Morgado L.N."/>
            <person name="Niskanen T."/>
            <person name="Noordeloos M.E."/>
            <person name="Ohm R.A."/>
            <person name="Ortiz-Santana B."/>
            <person name="Ovrebo C."/>
            <person name="Racz N."/>
            <person name="Riley R."/>
            <person name="Savchenko A."/>
            <person name="Shiryaev A."/>
            <person name="Soop K."/>
            <person name="Spirin V."/>
            <person name="Szebenyi C."/>
            <person name="Tomsovsky M."/>
            <person name="Tulloss R.E."/>
            <person name="Uehling J."/>
            <person name="Grigoriev I.V."/>
            <person name="Vagvolgyi C."/>
            <person name="Papp T."/>
            <person name="Martin F.M."/>
            <person name="Miettinen O."/>
            <person name="Hibbett D.S."/>
            <person name="Nagy L.G."/>
        </authorList>
    </citation>
    <scope>NUCLEOTIDE SEQUENCE [LARGE SCALE GENOMIC DNA]</scope>
    <source>
        <strain evidence="3 4">CBS 962.96</strain>
    </source>
</reference>
<accession>A0A4S8M223</accession>
<feature type="region of interest" description="Disordered" evidence="2">
    <location>
        <begin position="341"/>
        <end position="363"/>
    </location>
</feature>
<evidence type="ECO:0000256" key="1">
    <source>
        <dbReference type="SAM" id="Coils"/>
    </source>
</evidence>
<name>A0A4S8M223_DENBC</name>
<dbReference type="InterPro" id="IPR027417">
    <property type="entry name" value="P-loop_NTPase"/>
</dbReference>
<evidence type="ECO:0000256" key="2">
    <source>
        <dbReference type="SAM" id="MobiDB-lite"/>
    </source>
</evidence>
<dbReference type="EMBL" id="ML179183">
    <property type="protein sequence ID" value="THU96136.1"/>
    <property type="molecule type" value="Genomic_DNA"/>
</dbReference>
<sequence>MATTEAPASQEAMILLMGPTGTGKFELTFFLHYFRLTFGFLSTVPFIKLLNPENDTIHIGHDLESQTIDIDTSVYIDEEGGLAITLVDTPGFDDSREGVTDTDILGKIASFLQDDGGRKLNGIIYLHRISDPRMGATAKKNLRVFKELCGENNFGNIRIVTTNWTYVDESEGNRREADLSKLAFKPLLDGGAEMRRQDKEFESAKAIISELKRKTPVVLKVQEELSAGRSLGDTSAGAVVLEEMKEMQKKHEKQLEDLKNEMEEAKNINDEELQAELTDERQKLEEMMARGEQDRKLLSMVREIRSQSDAEMFHRAVQEYTQDIAPSETSEHVQFTRIMQSEVEPEDYQSQSAQGGLGSRDREDAEFVRVDSNYRAAENVPLQGQRHWTFTLVWNLAIQVIRKADQLGRRIHARR</sequence>
<dbReference type="SUPFAM" id="SSF52540">
    <property type="entry name" value="P-loop containing nucleoside triphosphate hydrolases"/>
    <property type="match status" value="1"/>
</dbReference>
<gene>
    <name evidence="3" type="ORF">K435DRAFT_966074</name>
</gene>
<proteinExistence type="predicted"/>
<keyword evidence="1" id="KW-0175">Coiled coil</keyword>
<dbReference type="OrthoDB" id="8954335at2759"/>
<dbReference type="AlphaFoldDB" id="A0A4S8M223"/>
<evidence type="ECO:0000313" key="4">
    <source>
        <dbReference type="Proteomes" id="UP000297245"/>
    </source>
</evidence>
<dbReference type="Proteomes" id="UP000297245">
    <property type="component" value="Unassembled WGS sequence"/>
</dbReference>
<protein>
    <recommendedName>
        <fullName evidence="5">G domain-containing protein</fullName>
    </recommendedName>
</protein>
<organism evidence="3 4">
    <name type="scientific">Dendrothele bispora (strain CBS 962.96)</name>
    <dbReference type="NCBI Taxonomy" id="1314807"/>
    <lineage>
        <taxon>Eukaryota</taxon>
        <taxon>Fungi</taxon>
        <taxon>Dikarya</taxon>
        <taxon>Basidiomycota</taxon>
        <taxon>Agaricomycotina</taxon>
        <taxon>Agaricomycetes</taxon>
        <taxon>Agaricomycetidae</taxon>
        <taxon>Agaricales</taxon>
        <taxon>Agaricales incertae sedis</taxon>
        <taxon>Dendrothele</taxon>
    </lineage>
</organism>
<dbReference type="Gene3D" id="3.40.50.300">
    <property type="entry name" value="P-loop containing nucleotide triphosphate hydrolases"/>
    <property type="match status" value="1"/>
</dbReference>
<feature type="coiled-coil region" evidence="1">
    <location>
        <begin position="241"/>
        <end position="294"/>
    </location>
</feature>
<evidence type="ECO:0008006" key="5">
    <source>
        <dbReference type="Google" id="ProtNLM"/>
    </source>
</evidence>
<keyword evidence="4" id="KW-1185">Reference proteome</keyword>